<organism evidence="3 4">
    <name type="scientific">Acetobacter pomorum</name>
    <dbReference type="NCBI Taxonomy" id="65959"/>
    <lineage>
        <taxon>Bacteria</taxon>
        <taxon>Pseudomonadati</taxon>
        <taxon>Pseudomonadota</taxon>
        <taxon>Alphaproteobacteria</taxon>
        <taxon>Acetobacterales</taxon>
        <taxon>Acetobacteraceae</taxon>
        <taxon>Acetobacter</taxon>
    </lineage>
</organism>
<dbReference type="EMBL" id="CP023189">
    <property type="protein sequence ID" value="AXM99432.1"/>
    <property type="molecule type" value="Genomic_DNA"/>
</dbReference>
<reference evidence="3 4" key="1">
    <citation type="submission" date="2017-09" db="EMBL/GenBank/DDBJ databases">
        <authorList>
            <person name="Kim K.H."/>
            <person name="Chun B.H."/>
            <person name="Han G.S."/>
            <person name="Hyun S.G."/>
            <person name="Jeon C.O."/>
        </authorList>
    </citation>
    <scope>NUCLEOTIDE SEQUENCE [LARGE SCALE GENOMIC DNA]</scope>
    <source>
        <strain evidence="3 4">SH</strain>
    </source>
</reference>
<protein>
    <recommendedName>
        <fullName evidence="5">MucR family transcriptional regulator</fullName>
    </recommendedName>
</protein>
<dbReference type="InterPro" id="IPR041920">
    <property type="entry name" value="ROS/MUCR_sf"/>
</dbReference>
<evidence type="ECO:0000256" key="2">
    <source>
        <dbReference type="SAM" id="MobiDB-lite"/>
    </source>
</evidence>
<dbReference type="AlphaFoldDB" id="A0AAN1PFV5"/>
<dbReference type="Proteomes" id="UP000256572">
    <property type="component" value="Chromosome"/>
</dbReference>
<dbReference type="RefSeq" id="WP_089179681.1">
    <property type="nucleotide sequence ID" value="NZ_CP023189.1"/>
</dbReference>
<evidence type="ECO:0000313" key="4">
    <source>
        <dbReference type="Proteomes" id="UP000256572"/>
    </source>
</evidence>
<dbReference type="GO" id="GO:0008270">
    <property type="term" value="F:zinc ion binding"/>
    <property type="evidence" value="ECO:0007669"/>
    <property type="project" value="InterPro"/>
</dbReference>
<reference evidence="3 4" key="2">
    <citation type="submission" date="2018-08" db="EMBL/GenBank/DDBJ databases">
        <title>Acetobacter oryzifermentans sp. nov., isolated from Korea traditional vinegar and reclassification of Acetobacter pasteurianus subsp. ascendens (Henneberg 1898) as Acetobacter ascendens comb. nov.</title>
        <authorList>
            <person name="Cho G.Y."/>
            <person name="Lee S.H."/>
        </authorList>
    </citation>
    <scope>NUCLEOTIDE SEQUENCE [LARGE SCALE GENOMIC DNA]</scope>
    <source>
        <strain evidence="3 4">SH</strain>
    </source>
</reference>
<evidence type="ECO:0000256" key="1">
    <source>
        <dbReference type="ARBA" id="ARBA00007031"/>
    </source>
</evidence>
<evidence type="ECO:0008006" key="5">
    <source>
        <dbReference type="Google" id="ProtNLM"/>
    </source>
</evidence>
<sequence>MNRLMFHRQPKKVLSSRRQPGYTSMMFRSKPFSSRAEVDEYLSSEDIECLICGRRFLILSGKHLKSHGVTSAEYRQMFCIPAGRGLSGTVYKAQRSEIARNLHATGRIKSDPVAASAAARHSGRGHRVPWDIAEQSSRAAKIDHPQIPPGGKRADGRDADNAREYQRKRRKR</sequence>
<accession>A0AAN1PFV5</accession>
<feature type="region of interest" description="Disordered" evidence="2">
    <location>
        <begin position="134"/>
        <end position="172"/>
    </location>
</feature>
<gene>
    <name evidence="3" type="ORF">CJF59_01700</name>
</gene>
<evidence type="ECO:0000313" key="3">
    <source>
        <dbReference type="EMBL" id="AXM99432.1"/>
    </source>
</evidence>
<feature type="compositionally biased region" description="Basic and acidic residues" evidence="2">
    <location>
        <begin position="152"/>
        <end position="165"/>
    </location>
</feature>
<dbReference type="Pfam" id="PF05443">
    <property type="entry name" value="ROS_MUCR"/>
    <property type="match status" value="1"/>
</dbReference>
<comment type="similarity">
    <text evidence="1">Belongs to the ros/MucR family.</text>
</comment>
<proteinExistence type="inferred from homology"/>
<dbReference type="Gene3D" id="1.10.10.1550">
    <property type="entry name" value="ROS/MUCR transcriptional regulator protein"/>
    <property type="match status" value="1"/>
</dbReference>
<dbReference type="GO" id="GO:0006355">
    <property type="term" value="P:regulation of DNA-templated transcription"/>
    <property type="evidence" value="ECO:0007669"/>
    <property type="project" value="InterPro"/>
</dbReference>
<dbReference type="InterPro" id="IPR008807">
    <property type="entry name" value="ROS_MUCR"/>
</dbReference>
<dbReference type="GO" id="GO:0003677">
    <property type="term" value="F:DNA binding"/>
    <property type="evidence" value="ECO:0007669"/>
    <property type="project" value="InterPro"/>
</dbReference>
<name>A0AAN1PFV5_9PROT</name>